<evidence type="ECO:0000313" key="4">
    <source>
        <dbReference type="Proteomes" id="UP001163105"/>
    </source>
</evidence>
<dbReference type="GO" id="GO:0005829">
    <property type="term" value="C:cytosol"/>
    <property type="evidence" value="ECO:0007669"/>
    <property type="project" value="TreeGrafter"/>
</dbReference>
<protein>
    <recommendedName>
        <fullName evidence="2">Rab proteins geranylgeranyltransferase</fullName>
    </recommendedName>
</protein>
<dbReference type="SUPFAM" id="SSF51905">
    <property type="entry name" value="FAD/NAD(P)-binding domain"/>
    <property type="match status" value="1"/>
</dbReference>
<dbReference type="InterPro" id="IPR018203">
    <property type="entry name" value="GDP_dissociation_inhibitor"/>
</dbReference>
<dbReference type="PANTHER" id="PTHR11787:SF4">
    <property type="entry name" value="CHM, RAB ESCORT PROTEIN 1"/>
    <property type="match status" value="1"/>
</dbReference>
<dbReference type="EMBL" id="JAQHRD010000001">
    <property type="protein sequence ID" value="KAJ6446809.1"/>
    <property type="molecule type" value="Genomic_DNA"/>
</dbReference>
<dbReference type="InterPro" id="IPR036188">
    <property type="entry name" value="FAD/NAD-bd_sf"/>
</dbReference>
<evidence type="ECO:0000256" key="1">
    <source>
        <dbReference type="ARBA" id="ARBA00005593"/>
    </source>
</evidence>
<dbReference type="GO" id="GO:0005968">
    <property type="term" value="C:Rab-protein geranylgeranyltransferase complex"/>
    <property type="evidence" value="ECO:0007669"/>
    <property type="project" value="TreeGrafter"/>
</dbReference>
<organism evidence="3 4">
    <name type="scientific">Purpureocillium lavendulum</name>
    <dbReference type="NCBI Taxonomy" id="1247861"/>
    <lineage>
        <taxon>Eukaryota</taxon>
        <taxon>Fungi</taxon>
        <taxon>Dikarya</taxon>
        <taxon>Ascomycota</taxon>
        <taxon>Pezizomycotina</taxon>
        <taxon>Sordariomycetes</taxon>
        <taxon>Hypocreomycetidae</taxon>
        <taxon>Hypocreales</taxon>
        <taxon>Ophiocordycipitaceae</taxon>
        <taxon>Purpureocillium</taxon>
    </lineage>
</organism>
<dbReference type="AlphaFoldDB" id="A0AB34G6S9"/>
<evidence type="ECO:0000313" key="3">
    <source>
        <dbReference type="EMBL" id="KAJ6446809.1"/>
    </source>
</evidence>
<dbReference type="GO" id="GO:0005634">
    <property type="term" value="C:nucleus"/>
    <property type="evidence" value="ECO:0007669"/>
    <property type="project" value="TreeGrafter"/>
</dbReference>
<dbReference type="SUPFAM" id="SSF54373">
    <property type="entry name" value="FAD-linked reductases, C-terminal domain"/>
    <property type="match status" value="1"/>
</dbReference>
<dbReference type="PIRSF" id="PIRSF037514">
    <property type="entry name" value="Rab_ger_ger_transf_A_fun"/>
    <property type="match status" value="1"/>
</dbReference>
<dbReference type="PRINTS" id="PR00891">
    <property type="entry name" value="RABGDIREP"/>
</dbReference>
<dbReference type="Gene3D" id="3.30.519.10">
    <property type="entry name" value="Guanine Nucleotide Dissociation Inhibitor, domain 2"/>
    <property type="match status" value="1"/>
</dbReference>
<dbReference type="GO" id="GO:0007264">
    <property type="term" value="P:small GTPase-mediated signal transduction"/>
    <property type="evidence" value="ECO:0007669"/>
    <property type="project" value="UniProtKB-UniRule"/>
</dbReference>
<dbReference type="Proteomes" id="UP001163105">
    <property type="component" value="Unassembled WGS sequence"/>
</dbReference>
<dbReference type="Pfam" id="PF00996">
    <property type="entry name" value="GDI"/>
    <property type="match status" value="1"/>
</dbReference>
<gene>
    <name evidence="3" type="primary">CHM</name>
    <name evidence="3" type="ORF">O9K51_01582</name>
</gene>
<comment type="similarity">
    <text evidence="1 2">Belongs to the Rab GDI family.</text>
</comment>
<accession>A0AB34G6S9</accession>
<comment type="caution">
    <text evidence="3">The sequence shown here is derived from an EMBL/GenBank/DDBJ whole genome shotgun (WGS) entry which is preliminary data.</text>
</comment>
<reference evidence="3" key="1">
    <citation type="submission" date="2023-01" db="EMBL/GenBank/DDBJ databases">
        <title>The growth and conidiation of Purpureocillium lavendulum are regulated by nitrogen source and histone H3K14 acetylation.</title>
        <authorList>
            <person name="Tang P."/>
            <person name="Han J."/>
            <person name="Zhang C."/>
            <person name="Tang P."/>
            <person name="Qi F."/>
            <person name="Zhang K."/>
            <person name="Liang L."/>
        </authorList>
    </citation>
    <scope>NUCLEOTIDE SEQUENCE</scope>
    <source>
        <strain evidence="3">YMF1.00683</strain>
    </source>
</reference>
<evidence type="ECO:0000256" key="2">
    <source>
        <dbReference type="PIRNR" id="PIRNR037514"/>
    </source>
</evidence>
<keyword evidence="4" id="KW-1185">Reference proteome</keyword>
<sequence>MESLSDTKWDVVISGTGLQQSLLALALSRSGKHILHVDPSDYYGGPEAALSLQEADEWAERHSSVDGDGAFAGAQVTRADDGLSFPRAYSLALAPQLIHARSELLSQLVSSKAFRQIEFLAVGSFFIYQPPSDSAAPATLSRIPSTREDVFANRTIPARSKRALMKFLKFVLEFDSEAHAEIWKPKAKDELASFLESEFRLDRDLQSYVVTLTLSLDGKISVEDGLNAINRHLTSMGVFGTGFAAVYPKWGGLSEIAQVGCRAAAVGGAVYILGAGISAVQTVPAADDASEDELLIKLTNDVEVKSKTLVQESTAADGPVTLSRLVAVVQSSMHDMFEATVEGAPTPCVAVVAFPPGSLKGSDGTTSDHPVYASVHSSDTGECPSGQSIVYLNTVSSPASGELLESALSSFLQSLASDQEPPKTLYRLRYEQRGGSGALSVDGRIGSFGLQPQSLAFGDSRLAGVRQAWDMVVGGDGAVDEMYMQFEDREGADDEDDAFGA</sequence>
<dbReference type="GO" id="GO:0005092">
    <property type="term" value="F:GDP-dissociation inhibitor activity"/>
    <property type="evidence" value="ECO:0007669"/>
    <property type="project" value="UniProtKB-UniRule"/>
</dbReference>
<dbReference type="GO" id="GO:0016192">
    <property type="term" value="P:vesicle-mediated transport"/>
    <property type="evidence" value="ECO:0007669"/>
    <property type="project" value="TreeGrafter"/>
</dbReference>
<proteinExistence type="inferred from homology"/>
<dbReference type="Gene3D" id="1.10.405.10">
    <property type="entry name" value="Guanine Nucleotide Dissociation Inhibitor, domain 1"/>
    <property type="match status" value="1"/>
</dbReference>
<name>A0AB34G6S9_9HYPO</name>
<dbReference type="InterPro" id="IPR017230">
    <property type="entry name" value="Mrs6"/>
</dbReference>
<dbReference type="Gene3D" id="3.50.50.60">
    <property type="entry name" value="FAD/NAD(P)-binding domain"/>
    <property type="match status" value="1"/>
</dbReference>
<dbReference type="PANTHER" id="PTHR11787">
    <property type="entry name" value="RAB GDP-DISSOCIATION INHIBITOR"/>
    <property type="match status" value="1"/>
</dbReference>